<comment type="caution">
    <text evidence="2">The sequence shown here is derived from an EMBL/GenBank/DDBJ whole genome shotgun (WGS) entry which is preliminary data.</text>
</comment>
<dbReference type="RefSeq" id="WP_307356061.1">
    <property type="nucleotide sequence ID" value="NZ_BAAACJ010000014.1"/>
</dbReference>
<gene>
    <name evidence="2" type="ORF">QOZ93_001939</name>
</gene>
<proteinExistence type="predicted"/>
<protein>
    <submittedName>
        <fullName evidence="2">MFS family permease</fullName>
    </submittedName>
</protein>
<keyword evidence="3" id="KW-1185">Reference proteome</keyword>
<dbReference type="Proteomes" id="UP001224418">
    <property type="component" value="Unassembled WGS sequence"/>
</dbReference>
<accession>A0ABU0JVE6</accession>
<organism evidence="2 3">
    <name type="scientific">Hathewaya limosa</name>
    <name type="common">Clostridium limosum</name>
    <dbReference type="NCBI Taxonomy" id="1536"/>
    <lineage>
        <taxon>Bacteria</taxon>
        <taxon>Bacillati</taxon>
        <taxon>Bacillota</taxon>
        <taxon>Clostridia</taxon>
        <taxon>Eubacteriales</taxon>
        <taxon>Clostridiaceae</taxon>
        <taxon>Hathewaya</taxon>
    </lineage>
</organism>
<keyword evidence="1" id="KW-0472">Membrane</keyword>
<feature type="transmembrane region" description="Helical" evidence="1">
    <location>
        <begin position="192"/>
        <end position="210"/>
    </location>
</feature>
<evidence type="ECO:0000313" key="2">
    <source>
        <dbReference type="EMBL" id="MDQ0480191.1"/>
    </source>
</evidence>
<evidence type="ECO:0000256" key="1">
    <source>
        <dbReference type="SAM" id="Phobius"/>
    </source>
</evidence>
<evidence type="ECO:0000313" key="3">
    <source>
        <dbReference type="Proteomes" id="UP001224418"/>
    </source>
</evidence>
<keyword evidence="1" id="KW-1133">Transmembrane helix</keyword>
<feature type="transmembrane region" description="Helical" evidence="1">
    <location>
        <begin position="54"/>
        <end position="74"/>
    </location>
</feature>
<feature type="transmembrane region" description="Helical" evidence="1">
    <location>
        <begin position="222"/>
        <end position="240"/>
    </location>
</feature>
<feature type="transmembrane region" description="Helical" evidence="1">
    <location>
        <begin position="161"/>
        <end position="185"/>
    </location>
</feature>
<feature type="transmembrane region" description="Helical" evidence="1">
    <location>
        <begin position="128"/>
        <end position="155"/>
    </location>
</feature>
<reference evidence="2 3" key="1">
    <citation type="submission" date="2023-07" db="EMBL/GenBank/DDBJ databases">
        <title>Genomic Encyclopedia of Type Strains, Phase IV (KMG-IV): sequencing the most valuable type-strain genomes for metagenomic binning, comparative biology and taxonomic classification.</title>
        <authorList>
            <person name="Goeker M."/>
        </authorList>
    </citation>
    <scope>NUCLEOTIDE SEQUENCE [LARGE SCALE GENOMIC DNA]</scope>
    <source>
        <strain evidence="2 3">DSM 1400</strain>
    </source>
</reference>
<dbReference type="EMBL" id="JAUSWN010000015">
    <property type="protein sequence ID" value="MDQ0480191.1"/>
    <property type="molecule type" value="Genomic_DNA"/>
</dbReference>
<keyword evidence="1" id="KW-0812">Transmembrane</keyword>
<name>A0ABU0JVE6_HATLI</name>
<sequence>MKKEVDFPSLEEINIQINEILDKGLKKEKGFFSYIISSIKEIGLKNIFHDKSELIFISIISLILFAIIGGHIALKFIYEKTYLYRLYGYIFMVSPIMYVMISLFSFINTKLKETYEIEATCKYNMYNLAVIRMFIFSIVGMILNSLLIVIIYFIFNNFSMIRAYAVSITSLFLFSTIFILTIVYLKKPIHKYLVIIGWILVNSILMIVKSKLYMNFITYGPLYIHFIITAICIIIYLKALKKLIYVRKEKGEI</sequence>
<feature type="transmembrane region" description="Helical" evidence="1">
    <location>
        <begin position="86"/>
        <end position="107"/>
    </location>
</feature>